<dbReference type="GO" id="GO:0000287">
    <property type="term" value="F:magnesium ion binding"/>
    <property type="evidence" value="ECO:0007669"/>
    <property type="project" value="InterPro"/>
</dbReference>
<dbReference type="InterPro" id="IPR005630">
    <property type="entry name" value="Terpene_synthase_metal-bd"/>
</dbReference>
<comment type="cofactor">
    <cofactor evidence="1">
        <name>Mn(2+)</name>
        <dbReference type="ChEBI" id="CHEBI:29035"/>
    </cofactor>
</comment>
<dbReference type="CDD" id="cd00684">
    <property type="entry name" value="Terpene_cyclase_plant_C1"/>
    <property type="match status" value="1"/>
</dbReference>
<dbReference type="Gene3D" id="1.50.10.130">
    <property type="entry name" value="Terpene synthase, N-terminal domain"/>
    <property type="match status" value="1"/>
</dbReference>
<dbReference type="Proteomes" id="UP000836841">
    <property type="component" value="Chromosome 1"/>
</dbReference>
<dbReference type="Pfam" id="PF01397">
    <property type="entry name" value="Terpene_synth"/>
    <property type="match status" value="1"/>
</dbReference>
<dbReference type="EMBL" id="OU466857">
    <property type="protein sequence ID" value="CAH2036523.1"/>
    <property type="molecule type" value="Genomic_DNA"/>
</dbReference>
<dbReference type="InterPro" id="IPR036965">
    <property type="entry name" value="Terpene_synth_N_sf"/>
</dbReference>
<comment type="similarity">
    <text evidence="7">Belongs to the terpene synthase family. Tpsa subfamily.</text>
</comment>
<keyword evidence="11" id="KW-1185">Reference proteome</keyword>
<dbReference type="GO" id="GO:0016102">
    <property type="term" value="P:diterpenoid biosynthetic process"/>
    <property type="evidence" value="ECO:0007669"/>
    <property type="project" value="InterPro"/>
</dbReference>
<evidence type="ECO:0000256" key="7">
    <source>
        <dbReference type="ARBA" id="ARBA00038405"/>
    </source>
</evidence>
<dbReference type="Gene3D" id="1.10.600.10">
    <property type="entry name" value="Farnesyl Diphosphate Synthase"/>
    <property type="match status" value="1"/>
</dbReference>
<evidence type="ECO:0000256" key="3">
    <source>
        <dbReference type="ARBA" id="ARBA00022723"/>
    </source>
</evidence>
<keyword evidence="6" id="KW-0456">Lyase</keyword>
<dbReference type="SUPFAM" id="SSF48576">
    <property type="entry name" value="Terpenoid synthases"/>
    <property type="match status" value="1"/>
</dbReference>
<protein>
    <submittedName>
        <fullName evidence="10">Uncharacterized protein</fullName>
    </submittedName>
</protein>
<dbReference type="InterPro" id="IPR034741">
    <property type="entry name" value="Terpene_cyclase-like_1_C"/>
</dbReference>
<dbReference type="PANTHER" id="PTHR31225">
    <property type="entry name" value="OS04G0344100 PROTEIN-RELATED"/>
    <property type="match status" value="1"/>
</dbReference>
<comment type="cofactor">
    <cofactor evidence="2">
        <name>Mg(2+)</name>
        <dbReference type="ChEBI" id="CHEBI:18420"/>
    </cofactor>
</comment>
<organism evidence="10 11">
    <name type="scientific">Thlaspi arvense</name>
    <name type="common">Field penny-cress</name>
    <dbReference type="NCBI Taxonomy" id="13288"/>
    <lineage>
        <taxon>Eukaryota</taxon>
        <taxon>Viridiplantae</taxon>
        <taxon>Streptophyta</taxon>
        <taxon>Embryophyta</taxon>
        <taxon>Tracheophyta</taxon>
        <taxon>Spermatophyta</taxon>
        <taxon>Magnoliopsida</taxon>
        <taxon>eudicotyledons</taxon>
        <taxon>Gunneridae</taxon>
        <taxon>Pentapetalae</taxon>
        <taxon>rosids</taxon>
        <taxon>malvids</taxon>
        <taxon>Brassicales</taxon>
        <taxon>Brassicaceae</taxon>
        <taxon>Thlaspideae</taxon>
        <taxon>Thlaspi</taxon>
    </lineage>
</organism>
<dbReference type="SUPFAM" id="SSF48239">
    <property type="entry name" value="Terpenoid cyclases/Protein prenyltransferases"/>
    <property type="match status" value="1"/>
</dbReference>
<dbReference type="FunFam" id="1.10.600.10:FF:000007">
    <property type="entry name" value="Isoprene synthase, chloroplastic"/>
    <property type="match status" value="1"/>
</dbReference>
<evidence type="ECO:0000256" key="6">
    <source>
        <dbReference type="ARBA" id="ARBA00023239"/>
    </source>
</evidence>
<evidence type="ECO:0000256" key="4">
    <source>
        <dbReference type="ARBA" id="ARBA00022842"/>
    </source>
</evidence>
<sequence>MEAARMSFGLKTPIRHAHKVPLSLKTNGFRRCLLPNQTLSQKQRKHDLICLRATKSTDDKDLESTRPLTQFSPSLWGDYFLSFPVDHSESDEIAREVESAMKPNVRDRLLSSHNSNKDKIRLIHLLISLGISHYFETEIEMILKQAFEDLDGLIAEEEDLETISIMFEVFRLYQHKMSCDAFGRFKGKDGRFKESLHGDVRGMLQLYQAAHLGTPSEDIMEEAKSFTRNRLESLVVQEASTTTTHPHLSTHIRNALYRARYHNMEVLSIREYISFYNQEEGHDEMLLKFAKLSFNYCRLLYIQELKTLTKWWKDLNLASKLHHIRDRIVEVYFPALRLYFEPRYSLGRIIMTKLIMVTVVLDDTCDAYATFPETQSLIDSLQRWDLNAIDEVPIYLRLVIKTFLETIEGIKTEMKPRGRSASVQQTIDETKSLGRGYLAISRWAREGHVPTFDEYMEVGLVTAGMNDYASYSFIGMEDCDEKQTNEWFSSEPKIFEALSIIYRLGNDIATFEGEMSRGEVANGVNCYMKQYGVTKEEAVRELQKMCRDSYKIVIDEFLKTTCVPRQILLRCLNIPRVIDVYYKEGTDDFTNPQGNLKDHITSLLLHPIPL</sequence>
<keyword evidence="5" id="KW-0464">Manganese</keyword>
<dbReference type="InterPro" id="IPR001906">
    <property type="entry name" value="Terpene_synth_N"/>
</dbReference>
<evidence type="ECO:0000313" key="10">
    <source>
        <dbReference type="EMBL" id="CAH2036523.1"/>
    </source>
</evidence>
<dbReference type="InterPro" id="IPR008930">
    <property type="entry name" value="Terpenoid_cyclase/PrenylTrfase"/>
</dbReference>
<feature type="domain" description="Terpene synthase metal-binding" evidence="9">
    <location>
        <begin position="313"/>
        <end position="551"/>
    </location>
</feature>
<dbReference type="InterPro" id="IPR050148">
    <property type="entry name" value="Terpene_synthase-like"/>
</dbReference>
<evidence type="ECO:0000259" key="9">
    <source>
        <dbReference type="Pfam" id="PF03936"/>
    </source>
</evidence>
<dbReference type="InterPro" id="IPR008949">
    <property type="entry name" value="Isoprenoid_synthase_dom_sf"/>
</dbReference>
<dbReference type="SFLD" id="SFLDG01019">
    <property type="entry name" value="Terpene_Cyclase_Like_1_C_Termi"/>
    <property type="match status" value="1"/>
</dbReference>
<evidence type="ECO:0000313" key="11">
    <source>
        <dbReference type="Proteomes" id="UP000836841"/>
    </source>
</evidence>
<dbReference type="Pfam" id="PF03936">
    <property type="entry name" value="Terpene_synth_C"/>
    <property type="match status" value="1"/>
</dbReference>
<gene>
    <name evidence="10" type="ORF">TAV2_LOCUS379</name>
</gene>
<name>A0AAU9R9J6_THLAR</name>
<evidence type="ECO:0000256" key="2">
    <source>
        <dbReference type="ARBA" id="ARBA00001946"/>
    </source>
</evidence>
<feature type="domain" description="Terpene synthase N-terminal" evidence="8">
    <location>
        <begin position="75"/>
        <end position="256"/>
    </location>
</feature>
<dbReference type="SFLD" id="SFLDS00005">
    <property type="entry name" value="Isoprenoid_Synthase_Type_I"/>
    <property type="match status" value="1"/>
</dbReference>
<dbReference type="AlphaFoldDB" id="A0AAU9R9J6"/>
<evidence type="ECO:0000256" key="5">
    <source>
        <dbReference type="ARBA" id="ARBA00023211"/>
    </source>
</evidence>
<keyword evidence="3" id="KW-0479">Metal-binding</keyword>
<dbReference type="GO" id="GO:0010333">
    <property type="term" value="F:terpene synthase activity"/>
    <property type="evidence" value="ECO:0007669"/>
    <property type="project" value="InterPro"/>
</dbReference>
<proteinExistence type="inferred from homology"/>
<dbReference type="InterPro" id="IPR044814">
    <property type="entry name" value="Terpene_cyclase_plant_C1"/>
</dbReference>
<dbReference type="FunFam" id="1.50.10.130:FF:000001">
    <property type="entry name" value="Isoprene synthase, chloroplastic"/>
    <property type="match status" value="1"/>
</dbReference>
<dbReference type="PANTHER" id="PTHR31225:SF93">
    <property type="entry name" value="ALPHA-HUMULENE_(-)-(E)-BETA-CARYOPHYLLENE SYNTHASE"/>
    <property type="match status" value="1"/>
</dbReference>
<keyword evidence="4" id="KW-0460">Magnesium</keyword>
<accession>A0AAU9R9J6</accession>
<evidence type="ECO:0000256" key="1">
    <source>
        <dbReference type="ARBA" id="ARBA00001936"/>
    </source>
</evidence>
<reference evidence="10 11" key="1">
    <citation type="submission" date="2022-03" db="EMBL/GenBank/DDBJ databases">
        <authorList>
            <person name="Nunn A."/>
            <person name="Chopra R."/>
            <person name="Nunn A."/>
            <person name="Contreras Garrido A."/>
        </authorList>
    </citation>
    <scope>NUCLEOTIDE SEQUENCE [LARGE SCALE GENOMIC DNA]</scope>
</reference>
<evidence type="ECO:0000259" key="8">
    <source>
        <dbReference type="Pfam" id="PF01397"/>
    </source>
</evidence>